<name>A0ABQ9ZHJ9_9CRUS</name>
<feature type="region of interest" description="Disordered" evidence="1">
    <location>
        <begin position="25"/>
        <end position="69"/>
    </location>
</feature>
<dbReference type="Proteomes" id="UP001234178">
    <property type="component" value="Unassembled WGS sequence"/>
</dbReference>
<accession>A0ABQ9ZHJ9</accession>
<gene>
    <name evidence="2" type="ORF">OUZ56_021494</name>
</gene>
<sequence>MNFGQLRQSANTQVVCNYQRWRAQQKPRDSGIGEQSVVESGSTCEEVAGRERASTYPLSLDSKSASRGELVESAIDRTVAESLQWDSGYLREILADSRPSEEETSEDLGSNFQGWRGPGDSSEDSPVETSSDDEEPSSESSSSSVPSPLPPLAMAQRALAPQLKNRSLPIFYGKKEEDAADWLERYESTTDGGPTKNWKIL</sequence>
<organism evidence="2 3">
    <name type="scientific">Daphnia magna</name>
    <dbReference type="NCBI Taxonomy" id="35525"/>
    <lineage>
        <taxon>Eukaryota</taxon>
        <taxon>Metazoa</taxon>
        <taxon>Ecdysozoa</taxon>
        <taxon>Arthropoda</taxon>
        <taxon>Crustacea</taxon>
        <taxon>Branchiopoda</taxon>
        <taxon>Diplostraca</taxon>
        <taxon>Cladocera</taxon>
        <taxon>Anomopoda</taxon>
        <taxon>Daphniidae</taxon>
        <taxon>Daphnia</taxon>
    </lineage>
</organism>
<evidence type="ECO:0000256" key="1">
    <source>
        <dbReference type="SAM" id="MobiDB-lite"/>
    </source>
</evidence>
<proteinExistence type="predicted"/>
<dbReference type="EMBL" id="JAOYFB010000003">
    <property type="protein sequence ID" value="KAK4012395.1"/>
    <property type="molecule type" value="Genomic_DNA"/>
</dbReference>
<feature type="region of interest" description="Disordered" evidence="1">
    <location>
        <begin position="96"/>
        <end position="160"/>
    </location>
</feature>
<keyword evidence="3" id="KW-1185">Reference proteome</keyword>
<feature type="compositionally biased region" description="Acidic residues" evidence="1">
    <location>
        <begin position="121"/>
        <end position="137"/>
    </location>
</feature>
<comment type="caution">
    <text evidence="2">The sequence shown here is derived from an EMBL/GenBank/DDBJ whole genome shotgun (WGS) entry which is preliminary data.</text>
</comment>
<reference evidence="2 3" key="1">
    <citation type="journal article" date="2023" name="Nucleic Acids Res.">
        <title>The hologenome of Daphnia magna reveals possible DNA methylation and microbiome-mediated evolution of the host genome.</title>
        <authorList>
            <person name="Chaturvedi A."/>
            <person name="Li X."/>
            <person name="Dhandapani V."/>
            <person name="Marshall H."/>
            <person name="Kissane S."/>
            <person name="Cuenca-Cambronero M."/>
            <person name="Asole G."/>
            <person name="Calvet F."/>
            <person name="Ruiz-Romero M."/>
            <person name="Marangio P."/>
            <person name="Guigo R."/>
            <person name="Rago D."/>
            <person name="Mirbahai L."/>
            <person name="Eastwood N."/>
            <person name="Colbourne J.K."/>
            <person name="Zhou J."/>
            <person name="Mallon E."/>
            <person name="Orsini L."/>
        </authorList>
    </citation>
    <scope>NUCLEOTIDE SEQUENCE [LARGE SCALE GENOMIC DNA]</scope>
    <source>
        <strain evidence="2">LRV0_1</strain>
    </source>
</reference>
<evidence type="ECO:0000313" key="2">
    <source>
        <dbReference type="EMBL" id="KAK4012395.1"/>
    </source>
</evidence>
<evidence type="ECO:0000313" key="3">
    <source>
        <dbReference type="Proteomes" id="UP001234178"/>
    </source>
</evidence>
<protein>
    <submittedName>
        <fullName evidence="2">Uncharacterized protein</fullName>
    </submittedName>
</protein>